<dbReference type="Proteomes" id="UP000009192">
    <property type="component" value="Unassembled WGS sequence"/>
</dbReference>
<dbReference type="AlphaFoldDB" id="A0A0Q9XDE8"/>
<evidence type="ECO:0000313" key="1">
    <source>
        <dbReference type="EMBL" id="KRG02337.1"/>
    </source>
</evidence>
<proteinExistence type="predicted"/>
<dbReference type="InParanoid" id="A0A0Q9XDE8"/>
<sequence length="127" mass="14267">MSYIDNLMTLLLDDAIAYTHNCARDDKKYIDESGVENRDNDCQTAKDSFTKYLQILRHARLSCHDTRSTLACAVANKSFSLKSVIGSQAVSYRDIYFHIYSSSNHPKGAEIYSKKELTKGQESTGAT</sequence>
<keyword evidence="2" id="KW-1185">Reference proteome</keyword>
<dbReference type="EMBL" id="CH933806">
    <property type="protein sequence ID" value="KRG02337.1"/>
    <property type="molecule type" value="Genomic_DNA"/>
</dbReference>
<organism evidence="1 2">
    <name type="scientific">Drosophila mojavensis</name>
    <name type="common">Fruit fly</name>
    <dbReference type="NCBI Taxonomy" id="7230"/>
    <lineage>
        <taxon>Eukaryota</taxon>
        <taxon>Metazoa</taxon>
        <taxon>Ecdysozoa</taxon>
        <taxon>Arthropoda</taxon>
        <taxon>Hexapoda</taxon>
        <taxon>Insecta</taxon>
        <taxon>Pterygota</taxon>
        <taxon>Neoptera</taxon>
        <taxon>Endopterygota</taxon>
        <taxon>Diptera</taxon>
        <taxon>Brachycera</taxon>
        <taxon>Muscomorpha</taxon>
        <taxon>Ephydroidea</taxon>
        <taxon>Drosophilidae</taxon>
        <taxon>Drosophila</taxon>
    </lineage>
</organism>
<reference evidence="1 2" key="1">
    <citation type="journal article" date="2007" name="Nature">
        <title>Evolution of genes and genomes on the Drosophila phylogeny.</title>
        <authorList>
            <consortium name="Drosophila 12 Genomes Consortium"/>
            <person name="Clark A.G."/>
            <person name="Eisen M.B."/>
            <person name="Smith D.R."/>
            <person name="Bergman C.M."/>
            <person name="Oliver B."/>
            <person name="Markow T.A."/>
            <person name="Kaufman T.C."/>
            <person name="Kellis M."/>
            <person name="Gelbart W."/>
            <person name="Iyer V.N."/>
            <person name="Pollard D.A."/>
            <person name="Sackton T.B."/>
            <person name="Larracuente A.M."/>
            <person name="Singh N.D."/>
            <person name="Abad J.P."/>
            <person name="Abt D.N."/>
            <person name="Adryan B."/>
            <person name="Aguade M."/>
            <person name="Akashi H."/>
            <person name="Anderson W.W."/>
            <person name="Aquadro C.F."/>
            <person name="Ardell D.H."/>
            <person name="Arguello R."/>
            <person name="Artieri C.G."/>
            <person name="Barbash D.A."/>
            <person name="Barker D."/>
            <person name="Barsanti P."/>
            <person name="Batterham P."/>
            <person name="Batzoglou S."/>
            <person name="Begun D."/>
            <person name="Bhutkar A."/>
            <person name="Blanco E."/>
            <person name="Bosak S.A."/>
            <person name="Bradley R.K."/>
            <person name="Brand A.D."/>
            <person name="Brent M.R."/>
            <person name="Brooks A.N."/>
            <person name="Brown R.H."/>
            <person name="Butlin R.K."/>
            <person name="Caggese C."/>
            <person name="Calvi B.R."/>
            <person name="Bernardo de Carvalho A."/>
            <person name="Caspi A."/>
            <person name="Castrezana S."/>
            <person name="Celniker S.E."/>
            <person name="Chang J.L."/>
            <person name="Chapple C."/>
            <person name="Chatterji S."/>
            <person name="Chinwalla A."/>
            <person name="Civetta A."/>
            <person name="Clifton S.W."/>
            <person name="Comeron J.M."/>
            <person name="Costello J.C."/>
            <person name="Coyne J.A."/>
            <person name="Daub J."/>
            <person name="David R.G."/>
            <person name="Delcher A.L."/>
            <person name="Delehaunty K."/>
            <person name="Do C.B."/>
            <person name="Ebling H."/>
            <person name="Edwards K."/>
            <person name="Eickbush T."/>
            <person name="Evans J.D."/>
            <person name="Filipski A."/>
            <person name="Findeiss S."/>
            <person name="Freyhult E."/>
            <person name="Fulton L."/>
            <person name="Fulton R."/>
            <person name="Garcia A.C."/>
            <person name="Gardiner A."/>
            <person name="Garfield D.A."/>
            <person name="Garvin B.E."/>
            <person name="Gibson G."/>
            <person name="Gilbert D."/>
            <person name="Gnerre S."/>
            <person name="Godfrey J."/>
            <person name="Good R."/>
            <person name="Gotea V."/>
            <person name="Gravely B."/>
            <person name="Greenberg A.J."/>
            <person name="Griffiths-Jones S."/>
            <person name="Gross S."/>
            <person name="Guigo R."/>
            <person name="Gustafson E.A."/>
            <person name="Haerty W."/>
            <person name="Hahn M.W."/>
            <person name="Halligan D.L."/>
            <person name="Halpern A.L."/>
            <person name="Halter G.M."/>
            <person name="Han M.V."/>
            <person name="Heger A."/>
            <person name="Hillier L."/>
            <person name="Hinrichs A.S."/>
            <person name="Holmes I."/>
            <person name="Hoskins R.A."/>
            <person name="Hubisz M.J."/>
            <person name="Hultmark D."/>
            <person name="Huntley M.A."/>
            <person name="Jaffe D.B."/>
            <person name="Jagadeeshan S."/>
            <person name="Jeck W.R."/>
            <person name="Johnson J."/>
            <person name="Jones C.D."/>
            <person name="Jordan W.C."/>
            <person name="Karpen G.H."/>
            <person name="Kataoka E."/>
            <person name="Keightley P.D."/>
            <person name="Kheradpour P."/>
            <person name="Kirkness E.F."/>
            <person name="Koerich L.B."/>
            <person name="Kristiansen K."/>
            <person name="Kudrna D."/>
            <person name="Kulathinal R.J."/>
            <person name="Kumar S."/>
            <person name="Kwok R."/>
            <person name="Lander E."/>
            <person name="Langley C.H."/>
            <person name="Lapoint R."/>
            <person name="Lazzaro B.P."/>
            <person name="Lee S.J."/>
            <person name="Levesque L."/>
            <person name="Li R."/>
            <person name="Lin C.F."/>
            <person name="Lin M.F."/>
            <person name="Lindblad-Toh K."/>
            <person name="Llopart A."/>
            <person name="Long M."/>
            <person name="Low L."/>
            <person name="Lozovsky E."/>
            <person name="Lu J."/>
            <person name="Luo M."/>
            <person name="Machado C.A."/>
            <person name="Makalowski W."/>
            <person name="Marzo M."/>
            <person name="Matsuda M."/>
            <person name="Matzkin L."/>
            <person name="McAllister B."/>
            <person name="McBride C.S."/>
            <person name="McKernan B."/>
            <person name="McKernan K."/>
            <person name="Mendez-Lago M."/>
            <person name="Minx P."/>
            <person name="Mollenhauer M.U."/>
            <person name="Montooth K."/>
            <person name="Mount S.M."/>
            <person name="Mu X."/>
            <person name="Myers E."/>
            <person name="Negre B."/>
            <person name="Newfeld S."/>
            <person name="Nielsen R."/>
            <person name="Noor M.A."/>
            <person name="O'Grady P."/>
            <person name="Pachter L."/>
            <person name="Papaceit M."/>
            <person name="Parisi M.J."/>
            <person name="Parisi M."/>
            <person name="Parts L."/>
            <person name="Pedersen J.S."/>
            <person name="Pesole G."/>
            <person name="Phillippy A.M."/>
            <person name="Ponting C.P."/>
            <person name="Pop M."/>
            <person name="Porcelli D."/>
            <person name="Powell J.R."/>
            <person name="Prohaska S."/>
            <person name="Pruitt K."/>
            <person name="Puig M."/>
            <person name="Quesneville H."/>
            <person name="Ram K.R."/>
            <person name="Rand D."/>
            <person name="Rasmussen M.D."/>
            <person name="Reed L.K."/>
            <person name="Reenan R."/>
            <person name="Reily A."/>
            <person name="Remington K.A."/>
            <person name="Rieger T.T."/>
            <person name="Ritchie M.G."/>
            <person name="Robin C."/>
            <person name="Rogers Y.H."/>
            <person name="Rohde C."/>
            <person name="Rozas J."/>
            <person name="Rubenfield M.J."/>
            <person name="Ruiz A."/>
            <person name="Russo S."/>
            <person name="Salzberg S.L."/>
            <person name="Sanchez-Gracia A."/>
            <person name="Saranga D.J."/>
            <person name="Sato H."/>
            <person name="Schaeffer S.W."/>
            <person name="Schatz M.C."/>
            <person name="Schlenke T."/>
            <person name="Schwartz R."/>
            <person name="Segarra C."/>
            <person name="Singh R.S."/>
            <person name="Sirot L."/>
            <person name="Sirota M."/>
            <person name="Sisneros N.B."/>
            <person name="Smith C.D."/>
            <person name="Smith T.F."/>
            <person name="Spieth J."/>
            <person name="Stage D.E."/>
            <person name="Stark A."/>
            <person name="Stephan W."/>
            <person name="Strausberg R.L."/>
            <person name="Strempel S."/>
            <person name="Sturgill D."/>
            <person name="Sutton G."/>
            <person name="Sutton G.G."/>
            <person name="Tao W."/>
            <person name="Teichmann S."/>
            <person name="Tobari Y.N."/>
            <person name="Tomimura Y."/>
            <person name="Tsolas J.M."/>
            <person name="Valente V.L."/>
            <person name="Venter E."/>
            <person name="Venter J.C."/>
            <person name="Vicario S."/>
            <person name="Vieira F.G."/>
            <person name="Vilella A.J."/>
            <person name="Villasante A."/>
            <person name="Walenz B."/>
            <person name="Wang J."/>
            <person name="Wasserman M."/>
            <person name="Watts T."/>
            <person name="Wilson D."/>
            <person name="Wilson R.K."/>
            <person name="Wing R.A."/>
            <person name="Wolfner M.F."/>
            <person name="Wong A."/>
            <person name="Wong G.K."/>
            <person name="Wu C.I."/>
            <person name="Wu G."/>
            <person name="Yamamoto D."/>
            <person name="Yang H.P."/>
            <person name="Yang S.P."/>
            <person name="Yorke J.A."/>
            <person name="Yoshida K."/>
            <person name="Zdobnov E."/>
            <person name="Zhang P."/>
            <person name="Zhang Y."/>
            <person name="Zimin A.V."/>
            <person name="Baldwin J."/>
            <person name="Abdouelleil A."/>
            <person name="Abdulkadir J."/>
            <person name="Abebe A."/>
            <person name="Abera B."/>
            <person name="Abreu J."/>
            <person name="Acer S.C."/>
            <person name="Aftuck L."/>
            <person name="Alexander A."/>
            <person name="An P."/>
            <person name="Anderson E."/>
            <person name="Anderson S."/>
            <person name="Arachi H."/>
            <person name="Azer M."/>
            <person name="Bachantsang P."/>
            <person name="Barry A."/>
            <person name="Bayul T."/>
            <person name="Berlin A."/>
            <person name="Bessette D."/>
            <person name="Bloom T."/>
            <person name="Blye J."/>
            <person name="Boguslavskiy L."/>
            <person name="Bonnet C."/>
            <person name="Boukhgalter B."/>
            <person name="Bourzgui I."/>
            <person name="Brown A."/>
            <person name="Cahill P."/>
            <person name="Channer S."/>
            <person name="Cheshatsang Y."/>
            <person name="Chuda L."/>
            <person name="Citroen M."/>
            <person name="Collymore A."/>
            <person name="Cooke P."/>
            <person name="Costello M."/>
            <person name="D'Aco K."/>
            <person name="Daza R."/>
            <person name="De Haan G."/>
            <person name="DeGray S."/>
            <person name="DeMaso C."/>
            <person name="Dhargay N."/>
            <person name="Dooley K."/>
            <person name="Dooley E."/>
            <person name="Doricent M."/>
            <person name="Dorje P."/>
            <person name="Dorjee K."/>
            <person name="Dupes A."/>
            <person name="Elong R."/>
            <person name="Falk J."/>
            <person name="Farina A."/>
            <person name="Faro S."/>
            <person name="Ferguson D."/>
            <person name="Fisher S."/>
            <person name="Foley C.D."/>
            <person name="Franke A."/>
            <person name="Friedrich D."/>
            <person name="Gadbois L."/>
            <person name="Gearin G."/>
            <person name="Gearin C.R."/>
            <person name="Giannoukos G."/>
            <person name="Goode T."/>
            <person name="Graham J."/>
            <person name="Grandbois E."/>
            <person name="Grewal S."/>
            <person name="Gyaltsen K."/>
            <person name="Hafez N."/>
            <person name="Hagos B."/>
            <person name="Hall J."/>
            <person name="Henson C."/>
            <person name="Hollinger A."/>
            <person name="Honan T."/>
            <person name="Huard M.D."/>
            <person name="Hughes L."/>
            <person name="Hurhula B."/>
            <person name="Husby M.E."/>
            <person name="Kamat A."/>
            <person name="Kanga B."/>
            <person name="Kashin S."/>
            <person name="Khazanovich D."/>
            <person name="Kisner P."/>
            <person name="Lance K."/>
            <person name="Lara M."/>
            <person name="Lee W."/>
            <person name="Lennon N."/>
            <person name="Letendre F."/>
            <person name="LeVine R."/>
            <person name="Lipovsky A."/>
            <person name="Liu X."/>
            <person name="Liu J."/>
            <person name="Liu S."/>
            <person name="Lokyitsang T."/>
            <person name="Lokyitsang Y."/>
            <person name="Lubonja R."/>
            <person name="Lui A."/>
            <person name="MacDonald P."/>
            <person name="Magnisalis V."/>
            <person name="Maru K."/>
            <person name="Matthews C."/>
            <person name="McCusker W."/>
            <person name="McDonough S."/>
            <person name="Mehta T."/>
            <person name="Meldrim J."/>
            <person name="Meneus L."/>
            <person name="Mihai O."/>
            <person name="Mihalev A."/>
            <person name="Mihova T."/>
            <person name="Mittelman R."/>
            <person name="Mlenga V."/>
            <person name="Montmayeur A."/>
            <person name="Mulrain L."/>
            <person name="Navidi A."/>
            <person name="Naylor J."/>
            <person name="Negash T."/>
            <person name="Nguyen T."/>
            <person name="Nguyen N."/>
            <person name="Nicol R."/>
            <person name="Norbu C."/>
            <person name="Norbu N."/>
            <person name="Novod N."/>
            <person name="O'Neill B."/>
            <person name="Osman S."/>
            <person name="Markiewicz E."/>
            <person name="Oyono O.L."/>
            <person name="Patti C."/>
            <person name="Phunkhang P."/>
            <person name="Pierre F."/>
            <person name="Priest M."/>
            <person name="Raghuraman S."/>
            <person name="Rege F."/>
            <person name="Reyes R."/>
            <person name="Rise C."/>
            <person name="Rogov P."/>
            <person name="Ross K."/>
            <person name="Ryan E."/>
            <person name="Settipalli S."/>
            <person name="Shea T."/>
            <person name="Sherpa N."/>
            <person name="Shi L."/>
            <person name="Shih D."/>
            <person name="Sparrow T."/>
            <person name="Spaulding J."/>
            <person name="Stalker J."/>
            <person name="Stange-Thomann N."/>
            <person name="Stavropoulos S."/>
            <person name="Stone C."/>
            <person name="Strader C."/>
            <person name="Tesfaye S."/>
            <person name="Thomson T."/>
            <person name="Thoulutsang Y."/>
            <person name="Thoulutsang D."/>
            <person name="Topham K."/>
            <person name="Topping I."/>
            <person name="Tsamla T."/>
            <person name="Vassiliev H."/>
            <person name="Vo A."/>
            <person name="Wangchuk T."/>
            <person name="Wangdi T."/>
            <person name="Weiand M."/>
            <person name="Wilkinson J."/>
            <person name="Wilson A."/>
            <person name="Yadav S."/>
            <person name="Young G."/>
            <person name="Yu Q."/>
            <person name="Zembek L."/>
            <person name="Zhong D."/>
            <person name="Zimmer A."/>
            <person name="Zwirko Z."/>
            <person name="Jaffe D.B."/>
            <person name="Alvarez P."/>
            <person name="Brockman W."/>
            <person name="Butler J."/>
            <person name="Chin C."/>
            <person name="Gnerre S."/>
            <person name="Grabherr M."/>
            <person name="Kleber M."/>
            <person name="Mauceli E."/>
            <person name="MacCallum I."/>
        </authorList>
    </citation>
    <scope>NUCLEOTIDE SEQUENCE [LARGE SCALE GENOMIC DNA]</scope>
    <source>
        <strain evidence="2">Tucson 15081-1352.22</strain>
    </source>
</reference>
<gene>
    <name evidence="1" type="primary">Dmoj\GI26916</name>
    <name evidence="1" type="ORF">Dmoj_GI26916</name>
</gene>
<evidence type="ECO:0000313" key="2">
    <source>
        <dbReference type="Proteomes" id="UP000009192"/>
    </source>
</evidence>
<dbReference type="KEGG" id="dmo:Dmoj_GI26916"/>
<protein>
    <submittedName>
        <fullName evidence="1">Uncharacterized protein, isoform A</fullName>
    </submittedName>
</protein>
<accession>A0A0Q9XDE8</accession>
<name>A0A0Q9XDE8_DROMO</name>